<comment type="caution">
    <text evidence="9">The sequence shown here is derived from an EMBL/GenBank/DDBJ whole genome shotgun (WGS) entry which is preliminary data.</text>
</comment>
<dbReference type="CDD" id="cd04725">
    <property type="entry name" value="OMP_decarboxylase_like"/>
    <property type="match status" value="1"/>
</dbReference>
<evidence type="ECO:0000313" key="10">
    <source>
        <dbReference type="Proteomes" id="UP000811545"/>
    </source>
</evidence>
<evidence type="ECO:0000256" key="2">
    <source>
        <dbReference type="ARBA" id="ARBA00008847"/>
    </source>
</evidence>
<dbReference type="GO" id="GO:0006207">
    <property type="term" value="P:'de novo' pyrimidine nucleobase biosynthetic process"/>
    <property type="evidence" value="ECO:0007669"/>
    <property type="project" value="InterPro"/>
</dbReference>
<dbReference type="SUPFAM" id="SSF51366">
    <property type="entry name" value="Ribulose-phoshate binding barrel"/>
    <property type="match status" value="1"/>
</dbReference>
<dbReference type="PANTHER" id="PTHR43375:SF1">
    <property type="entry name" value="OROTIDINE 5'-PHOSPHATE DECARBOXYLASE"/>
    <property type="match status" value="1"/>
</dbReference>
<dbReference type="Gene3D" id="3.20.20.70">
    <property type="entry name" value="Aldolase class I"/>
    <property type="match status" value="1"/>
</dbReference>
<dbReference type="HAMAP" id="MF_01215">
    <property type="entry name" value="OMPdecase_type2"/>
    <property type="match status" value="1"/>
</dbReference>
<feature type="active site" description="Proton donor" evidence="7">
    <location>
        <position position="99"/>
    </location>
</feature>
<keyword evidence="3 7" id="KW-0210">Decarboxylase</keyword>
<keyword evidence="5 7" id="KW-0456">Lyase</keyword>
<dbReference type="PANTHER" id="PTHR43375">
    <property type="entry name" value="OROTIDINE 5'-PHOSPHATE DECARBOXYLASE"/>
    <property type="match status" value="1"/>
</dbReference>
<name>A0A9E2F2D7_PSYF1</name>
<evidence type="ECO:0000256" key="3">
    <source>
        <dbReference type="ARBA" id="ARBA00022793"/>
    </source>
</evidence>
<protein>
    <recommendedName>
        <fullName evidence="7">Orotidine 5'-phosphate decarboxylase</fullName>
        <ecNumber evidence="7">4.1.1.23</ecNumber>
    </recommendedName>
    <alternativeName>
        <fullName evidence="7">OMP decarboxylase</fullName>
        <shortName evidence="7">OMPDCase</shortName>
        <shortName evidence="7">OMPdecase</shortName>
    </alternativeName>
</protein>
<dbReference type="InterPro" id="IPR011995">
    <property type="entry name" value="OMPdecase_type-2"/>
</dbReference>
<evidence type="ECO:0000256" key="7">
    <source>
        <dbReference type="HAMAP-Rule" id="MF_01215"/>
    </source>
</evidence>
<evidence type="ECO:0000256" key="4">
    <source>
        <dbReference type="ARBA" id="ARBA00022975"/>
    </source>
</evidence>
<feature type="domain" description="Orotidine 5'-phosphate decarboxylase" evidence="8">
    <location>
        <begin position="17"/>
        <end position="267"/>
    </location>
</feature>
<organism evidence="9 10">
    <name type="scientific">Psychracetigena formicireducens</name>
    <dbReference type="NCBI Taxonomy" id="2986056"/>
    <lineage>
        <taxon>Bacteria</taxon>
        <taxon>Bacillati</taxon>
        <taxon>Candidatus Lithacetigenota</taxon>
        <taxon>Candidatus Psychracetigena</taxon>
    </lineage>
</organism>
<accession>A0A9E2F2D7</accession>
<reference evidence="9 10" key="1">
    <citation type="journal article" date="2021" name="bioRxiv">
        <title>Unique metabolic strategies in Hadean analogues reveal hints for primordial physiology.</title>
        <authorList>
            <person name="Nobu M.K."/>
            <person name="Nakai R."/>
            <person name="Tamazawa S."/>
            <person name="Mori H."/>
            <person name="Toyoda A."/>
            <person name="Ijiri A."/>
            <person name="Suzuki S."/>
            <person name="Kurokawa K."/>
            <person name="Kamagata Y."/>
            <person name="Tamaki H."/>
        </authorList>
    </citation>
    <scope>NUCLEOTIDE SEQUENCE [LARGE SCALE GENOMIC DNA]</scope>
    <source>
        <strain evidence="9">BS525</strain>
    </source>
</reference>
<evidence type="ECO:0000256" key="5">
    <source>
        <dbReference type="ARBA" id="ARBA00023239"/>
    </source>
</evidence>
<gene>
    <name evidence="7 9" type="primary">pyrF</name>
    <name evidence="9" type="ORF">DDT42_01429</name>
</gene>
<proteinExistence type="inferred from homology"/>
<evidence type="ECO:0000259" key="8">
    <source>
        <dbReference type="SMART" id="SM00934"/>
    </source>
</evidence>
<dbReference type="InterPro" id="IPR013785">
    <property type="entry name" value="Aldolase_TIM"/>
</dbReference>
<evidence type="ECO:0000313" key="9">
    <source>
        <dbReference type="EMBL" id="MBT9145557.1"/>
    </source>
</evidence>
<comment type="pathway">
    <text evidence="1 7">Pyrimidine metabolism; UMP biosynthesis via de novo pathway; UMP from orotate: step 2/2.</text>
</comment>
<dbReference type="Pfam" id="PF00215">
    <property type="entry name" value="OMPdecase"/>
    <property type="match status" value="1"/>
</dbReference>
<dbReference type="SMART" id="SM00934">
    <property type="entry name" value="OMPdecase"/>
    <property type="match status" value="1"/>
</dbReference>
<dbReference type="EC" id="4.1.1.23" evidence="7"/>
<evidence type="ECO:0000256" key="6">
    <source>
        <dbReference type="ARBA" id="ARBA00049157"/>
    </source>
</evidence>
<dbReference type="GO" id="GO:0004590">
    <property type="term" value="F:orotidine-5'-phosphate decarboxylase activity"/>
    <property type="evidence" value="ECO:0007669"/>
    <property type="project" value="UniProtKB-UniRule"/>
</dbReference>
<evidence type="ECO:0000256" key="1">
    <source>
        <dbReference type="ARBA" id="ARBA00004861"/>
    </source>
</evidence>
<keyword evidence="4 7" id="KW-0665">Pyrimidine biosynthesis</keyword>
<sequence>MELLIDKLFKAVKNHSPLCLGLDTDLSYIPNFIRNKSSNPSESLFIFNRLLINSVEQLVGAVKIQIAFYEAQGIEGLKAYSDTLKYLTKKGILSIADIKRGDISVSAKQYALAHFSGDFEADFITLNPYLGFDSLQPFLEVIEKYNKGAFILVRTSNPSAKEVQDLEVSGIPIYQHIGKMVSLWGKDSTGLNGYSSLGAVFGATYPLQLKEFRELYPGMFLLVPGYGAQGANKKDIIYAFNQGNGAIINVSRSIISTLKDCLDEKEFLEKAHKIIREIAKEIKTASLEGIIIL</sequence>
<comment type="catalytic activity">
    <reaction evidence="6 7">
        <text>orotidine 5'-phosphate + H(+) = UMP + CO2</text>
        <dbReference type="Rhea" id="RHEA:11596"/>
        <dbReference type="ChEBI" id="CHEBI:15378"/>
        <dbReference type="ChEBI" id="CHEBI:16526"/>
        <dbReference type="ChEBI" id="CHEBI:57538"/>
        <dbReference type="ChEBI" id="CHEBI:57865"/>
        <dbReference type="EC" id="4.1.1.23"/>
    </reaction>
</comment>
<dbReference type="Proteomes" id="UP000811545">
    <property type="component" value="Unassembled WGS sequence"/>
</dbReference>
<dbReference type="AlphaFoldDB" id="A0A9E2F2D7"/>
<comment type="similarity">
    <text evidence="2 7">Belongs to the OMP decarboxylase family. Type 2 subfamily.</text>
</comment>
<dbReference type="GO" id="GO:0044205">
    <property type="term" value="P:'de novo' UMP biosynthetic process"/>
    <property type="evidence" value="ECO:0007669"/>
    <property type="project" value="UniProtKB-UniRule"/>
</dbReference>
<dbReference type="InterPro" id="IPR001754">
    <property type="entry name" value="OMPdeCOase_dom"/>
</dbReference>
<dbReference type="EMBL" id="QLTW01000115">
    <property type="protein sequence ID" value="MBT9145557.1"/>
    <property type="molecule type" value="Genomic_DNA"/>
</dbReference>
<dbReference type="NCBIfam" id="TIGR02127">
    <property type="entry name" value="pyrF_sub2"/>
    <property type="match status" value="1"/>
</dbReference>
<dbReference type="InterPro" id="IPR011060">
    <property type="entry name" value="RibuloseP-bd_barrel"/>
</dbReference>